<dbReference type="GO" id="GO:0046872">
    <property type="term" value="F:metal ion binding"/>
    <property type="evidence" value="ECO:0007669"/>
    <property type="project" value="InterPro"/>
</dbReference>
<evidence type="ECO:0000313" key="1">
    <source>
        <dbReference type="EMBL" id="SEP47491.1"/>
    </source>
</evidence>
<organism evidence="1 2">
    <name type="scientific">Amycolatopsis saalfeldensis</name>
    <dbReference type="NCBI Taxonomy" id="394193"/>
    <lineage>
        <taxon>Bacteria</taxon>
        <taxon>Bacillati</taxon>
        <taxon>Actinomycetota</taxon>
        <taxon>Actinomycetes</taxon>
        <taxon>Pseudonocardiales</taxon>
        <taxon>Pseudonocardiaceae</taxon>
        <taxon>Amycolatopsis</taxon>
    </lineage>
</organism>
<dbReference type="Gene3D" id="1.20.58.480">
    <property type="match status" value="1"/>
</dbReference>
<dbReference type="AlphaFoldDB" id="A0A1H8Y654"/>
<evidence type="ECO:0000313" key="2">
    <source>
        <dbReference type="Proteomes" id="UP000198582"/>
    </source>
</evidence>
<dbReference type="GO" id="GO:0020037">
    <property type="term" value="F:heme binding"/>
    <property type="evidence" value="ECO:0007669"/>
    <property type="project" value="InterPro"/>
</dbReference>
<dbReference type="InterPro" id="IPR037217">
    <property type="entry name" value="Trp/Indoleamine_2_3_dOase-like"/>
</dbReference>
<keyword evidence="2" id="KW-1185">Reference proteome</keyword>
<dbReference type="Gene3D" id="1.20.58.600">
    <property type="match status" value="1"/>
</dbReference>
<dbReference type="InterPro" id="IPR015029">
    <property type="entry name" value="PrnB"/>
</dbReference>
<evidence type="ECO:0008006" key="3">
    <source>
        <dbReference type="Google" id="ProtNLM"/>
    </source>
</evidence>
<protein>
    <recommendedName>
        <fullName evidence="3">Indoleamine 2,3-dioxygenase</fullName>
    </recommendedName>
</protein>
<sequence length="383" mass="42426">MDRLDRWIRTEFVEYNTALEEAYFAERREIVCDRPELEKIKQAVVIEGGRLIGAVSGPLPISPREKYQLLGMVGFYLAACRRHESAEPVDPSAWSLAQQLGSALGVAPRFVFAHQALYNPAVRDRYQTFTSLADEAVFLTGNGLAVLAYQRAADALRRVPPMGVSNPLTTYLLETALSALDDVLRFNRDLGKTLDVDRFFFNIRPYFKSHRVGAVEYRGANAGDFSAINEIDLLLGLCDARDPFYQNVIAEKYAYVAPEDQVLLRAVVDEEPLLAKFLREAESGAGPRLRQNAELFLAVCRAHGAAYTYHHHRLVKPFLVAPAEKAPADRLTGITASGPPLDVVVAGLSRLSDLRSARDRPGVPTARPSLDRLRSLVSTTSAQ</sequence>
<name>A0A1H8Y654_9PSEU</name>
<dbReference type="SUPFAM" id="SSF140959">
    <property type="entry name" value="Indolic compounds 2,3-dioxygenase-like"/>
    <property type="match status" value="1"/>
</dbReference>
<proteinExistence type="predicted"/>
<dbReference type="Pfam" id="PF08933">
    <property type="entry name" value="PrnB"/>
    <property type="match status" value="1"/>
</dbReference>
<dbReference type="GO" id="GO:0019441">
    <property type="term" value="P:L-tryptophan catabolic process to kynurenine"/>
    <property type="evidence" value="ECO:0007669"/>
    <property type="project" value="InterPro"/>
</dbReference>
<accession>A0A1H8Y654</accession>
<gene>
    <name evidence="1" type="ORF">SAMN04489732_111142</name>
</gene>
<dbReference type="EMBL" id="FOEF01000011">
    <property type="protein sequence ID" value="SEP47491.1"/>
    <property type="molecule type" value="Genomic_DNA"/>
</dbReference>
<reference evidence="1 2" key="1">
    <citation type="submission" date="2016-10" db="EMBL/GenBank/DDBJ databases">
        <authorList>
            <person name="de Groot N.N."/>
        </authorList>
    </citation>
    <scope>NUCLEOTIDE SEQUENCE [LARGE SCALE GENOMIC DNA]</scope>
    <source>
        <strain evidence="1 2">DSM 44993</strain>
    </source>
</reference>
<dbReference type="Proteomes" id="UP000198582">
    <property type="component" value="Unassembled WGS sequence"/>
</dbReference>